<dbReference type="AlphaFoldDB" id="A0A4C1Z4L3"/>
<evidence type="ECO:0000313" key="2">
    <source>
        <dbReference type="Proteomes" id="UP000299102"/>
    </source>
</evidence>
<comment type="caution">
    <text evidence="1">The sequence shown here is derived from an EMBL/GenBank/DDBJ whole genome shotgun (WGS) entry which is preliminary data.</text>
</comment>
<sequence>MLSARHSALSQSSNVTVLSDVLRAGVGSYPYDLKALVNFAISIMARADLFHEDAPVIVANFLYERPHFTLDGARTGSIRWDVVCARAAQGYVFSSQQYEYIPWEFPVICIGRNISRAVLDYYPGVGGENSYCMVDFVS</sequence>
<accession>A0A4C1Z4L3</accession>
<organism evidence="1 2">
    <name type="scientific">Eumeta variegata</name>
    <name type="common">Bagworm moth</name>
    <name type="synonym">Eumeta japonica</name>
    <dbReference type="NCBI Taxonomy" id="151549"/>
    <lineage>
        <taxon>Eukaryota</taxon>
        <taxon>Metazoa</taxon>
        <taxon>Ecdysozoa</taxon>
        <taxon>Arthropoda</taxon>
        <taxon>Hexapoda</taxon>
        <taxon>Insecta</taxon>
        <taxon>Pterygota</taxon>
        <taxon>Neoptera</taxon>
        <taxon>Endopterygota</taxon>
        <taxon>Lepidoptera</taxon>
        <taxon>Glossata</taxon>
        <taxon>Ditrysia</taxon>
        <taxon>Tineoidea</taxon>
        <taxon>Psychidae</taxon>
        <taxon>Oiketicinae</taxon>
        <taxon>Eumeta</taxon>
    </lineage>
</organism>
<dbReference type="Proteomes" id="UP000299102">
    <property type="component" value="Unassembled WGS sequence"/>
</dbReference>
<proteinExistence type="predicted"/>
<evidence type="ECO:0000313" key="1">
    <source>
        <dbReference type="EMBL" id="GBP81565.1"/>
    </source>
</evidence>
<gene>
    <name evidence="1" type="ORF">EVAR_52464_1</name>
</gene>
<protein>
    <submittedName>
        <fullName evidence="1">Uncharacterized protein</fullName>
    </submittedName>
</protein>
<dbReference type="EMBL" id="BGZK01001518">
    <property type="protein sequence ID" value="GBP81565.1"/>
    <property type="molecule type" value="Genomic_DNA"/>
</dbReference>
<keyword evidence="2" id="KW-1185">Reference proteome</keyword>
<reference evidence="1 2" key="1">
    <citation type="journal article" date="2019" name="Commun. Biol.">
        <title>The bagworm genome reveals a unique fibroin gene that provides high tensile strength.</title>
        <authorList>
            <person name="Kono N."/>
            <person name="Nakamura H."/>
            <person name="Ohtoshi R."/>
            <person name="Tomita M."/>
            <person name="Numata K."/>
            <person name="Arakawa K."/>
        </authorList>
    </citation>
    <scope>NUCLEOTIDE SEQUENCE [LARGE SCALE GENOMIC DNA]</scope>
</reference>
<name>A0A4C1Z4L3_EUMVA</name>